<dbReference type="GO" id="GO:0009244">
    <property type="term" value="P:lipopolysaccharide core region biosynthetic process"/>
    <property type="evidence" value="ECO:0007669"/>
    <property type="project" value="TreeGrafter"/>
</dbReference>
<dbReference type="Pfam" id="PF01075">
    <property type="entry name" value="Glyco_transf_9"/>
    <property type="match status" value="1"/>
</dbReference>
<dbReference type="AlphaFoldDB" id="A0A4R6Y151"/>
<dbReference type="RefSeq" id="WP_162845239.1">
    <property type="nucleotide sequence ID" value="NZ_SNZE01000028.1"/>
</dbReference>
<sequence>MKQSLVVRAPNWIGDVVCCLPAWERLSERYHLHIVGKGWLADLLCGYPNWSVYKLPRGLWKRRQLYLDIQRKVGKQQLSEITNAVVFPTSLGSVLEMKLAGLRILGHAHEGRGVLLKKSIPMPPPDASIYKRNWELSNVLLKQRLAPPQQIHFKIKPEVEAQTLELLKSHSLQSQSYITVCPFAVGQLAGKSKKWPYFSEWAHRMQALGYTVVCCPAASEEADWLAEYANIFALKGMSLAQYAAVLKHSKIVVANDTGPGHLAAAVGVPLISVYDVTNVETYGAIGSNVSVVKVDGWPDVETVLKHTLDRIQQ</sequence>
<proteinExistence type="predicted"/>
<dbReference type="GO" id="GO:0008713">
    <property type="term" value="F:ADP-heptose-lipopolysaccharide heptosyltransferase activity"/>
    <property type="evidence" value="ECO:0007669"/>
    <property type="project" value="TreeGrafter"/>
</dbReference>
<evidence type="ECO:0000313" key="4">
    <source>
        <dbReference type="Proteomes" id="UP000294480"/>
    </source>
</evidence>
<keyword evidence="2 3" id="KW-0808">Transferase</keyword>
<name>A0A4R6Y151_9BURK</name>
<comment type="caution">
    <text evidence="3">The sequence shown here is derived from an EMBL/GenBank/DDBJ whole genome shotgun (WGS) entry which is preliminary data.</text>
</comment>
<evidence type="ECO:0000256" key="1">
    <source>
        <dbReference type="ARBA" id="ARBA00022676"/>
    </source>
</evidence>
<dbReference type="InterPro" id="IPR051199">
    <property type="entry name" value="LPS_LOS_Heptosyltrfase"/>
</dbReference>
<dbReference type="GO" id="GO:0005829">
    <property type="term" value="C:cytosol"/>
    <property type="evidence" value="ECO:0007669"/>
    <property type="project" value="TreeGrafter"/>
</dbReference>
<dbReference type="PANTHER" id="PTHR30160">
    <property type="entry name" value="TETRAACYLDISACCHARIDE 4'-KINASE-RELATED"/>
    <property type="match status" value="1"/>
</dbReference>
<protein>
    <submittedName>
        <fullName evidence="3">Heptosyltransferase-2</fullName>
    </submittedName>
</protein>
<keyword evidence="1" id="KW-0328">Glycosyltransferase</keyword>
<dbReference type="InterPro" id="IPR002201">
    <property type="entry name" value="Glyco_trans_9"/>
</dbReference>
<evidence type="ECO:0000256" key="2">
    <source>
        <dbReference type="ARBA" id="ARBA00022679"/>
    </source>
</evidence>
<accession>A0A4R6Y151</accession>
<dbReference type="CDD" id="cd03789">
    <property type="entry name" value="GT9_LPS_heptosyltransferase"/>
    <property type="match status" value="1"/>
</dbReference>
<evidence type="ECO:0000313" key="3">
    <source>
        <dbReference type="EMBL" id="TDR29025.1"/>
    </source>
</evidence>
<dbReference type="Proteomes" id="UP000294480">
    <property type="component" value="Unassembled WGS sequence"/>
</dbReference>
<keyword evidence="4" id="KW-1185">Reference proteome</keyword>
<reference evidence="3 4" key="1">
    <citation type="submission" date="2019-03" db="EMBL/GenBank/DDBJ databases">
        <title>Genomic Encyclopedia of Type Strains, Phase IV (KMG-IV): sequencing the most valuable type-strain genomes for metagenomic binning, comparative biology and taxonomic classification.</title>
        <authorList>
            <person name="Goeker M."/>
        </authorList>
    </citation>
    <scope>NUCLEOTIDE SEQUENCE [LARGE SCALE GENOMIC DNA]</scope>
    <source>
        <strain evidence="3 4">DSM 102852</strain>
    </source>
</reference>
<dbReference type="SUPFAM" id="SSF53756">
    <property type="entry name" value="UDP-Glycosyltransferase/glycogen phosphorylase"/>
    <property type="match status" value="1"/>
</dbReference>
<organism evidence="3 4">
    <name type="scientific">Hydromonas duriensis</name>
    <dbReference type="NCBI Taxonomy" id="1527608"/>
    <lineage>
        <taxon>Bacteria</taxon>
        <taxon>Pseudomonadati</taxon>
        <taxon>Pseudomonadota</taxon>
        <taxon>Betaproteobacteria</taxon>
        <taxon>Burkholderiales</taxon>
        <taxon>Burkholderiaceae</taxon>
        <taxon>Hydromonas</taxon>
    </lineage>
</organism>
<gene>
    <name evidence="3" type="ORF">DFR44_12816</name>
</gene>
<dbReference type="EMBL" id="SNZE01000028">
    <property type="protein sequence ID" value="TDR29025.1"/>
    <property type="molecule type" value="Genomic_DNA"/>
</dbReference>
<dbReference type="Gene3D" id="3.40.50.2000">
    <property type="entry name" value="Glycogen Phosphorylase B"/>
    <property type="match status" value="2"/>
</dbReference>